<reference evidence="1" key="1">
    <citation type="submission" date="2024-05" db="EMBL/GenBank/DDBJ databases">
        <title>Defense systems in Pseudomonas aeruginosa.</title>
        <authorList>
            <person name="van den Berg D.F."/>
            <person name="Costa R.A."/>
        </authorList>
    </citation>
    <scope>NUCLEOTIDE SEQUENCE</scope>
</reference>
<evidence type="ECO:0008006" key="2">
    <source>
        <dbReference type="Google" id="ProtNLM"/>
    </source>
</evidence>
<sequence>MNKADKQYLSSASALGCIACYIQGTPGTPAEIHHPRDGAGIGQRSAHRRGIPLCPAHHRGTMHPAVPSIHRDKQRFIERFGTEAALVALVHQLIGVEDAA</sequence>
<dbReference type="Gene3D" id="3.30.40.190">
    <property type="match status" value="1"/>
</dbReference>
<protein>
    <recommendedName>
        <fullName evidence="2">Recombination enhancement, RecA-dependent nuclease</fullName>
    </recommendedName>
</protein>
<evidence type="ECO:0000313" key="1">
    <source>
        <dbReference type="EMBL" id="XCN26746.1"/>
    </source>
</evidence>
<accession>A0AAU8KTB3</accession>
<dbReference type="Pfam" id="PF16786">
    <property type="entry name" value="RecA_dep_nuc"/>
    <property type="match status" value="1"/>
</dbReference>
<dbReference type="InterPro" id="IPR031875">
    <property type="entry name" value="RecA_dep_nuc"/>
</dbReference>
<organism evidence="1">
    <name type="scientific">Pseudomonas phage vB_PaeP_FBPa42</name>
    <dbReference type="NCBI Taxonomy" id="3231240"/>
    <lineage>
        <taxon>Viruses</taxon>
    </lineage>
</organism>
<proteinExistence type="predicted"/>
<dbReference type="EMBL" id="PP813864">
    <property type="protein sequence ID" value="XCN26746.1"/>
    <property type="molecule type" value="Genomic_DNA"/>
</dbReference>
<dbReference type="PROSITE" id="PS51257">
    <property type="entry name" value="PROKAR_LIPOPROTEIN"/>
    <property type="match status" value="1"/>
</dbReference>
<name>A0AAU8KTB3_9VIRU</name>